<accession>A0A2T2XIN8</accession>
<comment type="caution">
    <text evidence="2">The sequence shown here is derived from an EMBL/GenBank/DDBJ whole genome shotgun (WGS) entry which is preliminary data.</text>
</comment>
<keyword evidence="1" id="KW-1133">Transmembrane helix</keyword>
<gene>
    <name evidence="2" type="ORF">C7B46_06175</name>
</gene>
<feature type="transmembrane region" description="Helical" evidence="1">
    <location>
        <begin position="140"/>
        <end position="158"/>
    </location>
</feature>
<proteinExistence type="predicted"/>
<reference evidence="2 3" key="1">
    <citation type="journal article" date="2014" name="BMC Genomics">
        <title>Comparison of environmental and isolate Sulfobacillus genomes reveals diverse carbon, sulfur, nitrogen, and hydrogen metabolisms.</title>
        <authorList>
            <person name="Justice N.B."/>
            <person name="Norman A."/>
            <person name="Brown C.T."/>
            <person name="Singh A."/>
            <person name="Thomas B.C."/>
            <person name="Banfield J.F."/>
        </authorList>
    </citation>
    <scope>NUCLEOTIDE SEQUENCE [LARGE SCALE GENOMIC DNA]</scope>
    <source>
        <strain evidence="2">AMDSBA4</strain>
    </source>
</reference>
<dbReference type="Proteomes" id="UP000242972">
    <property type="component" value="Unassembled WGS sequence"/>
</dbReference>
<evidence type="ECO:0000313" key="3">
    <source>
        <dbReference type="Proteomes" id="UP000242972"/>
    </source>
</evidence>
<dbReference type="AlphaFoldDB" id="A0A2T2XIN8"/>
<keyword evidence="1" id="KW-0472">Membrane</keyword>
<dbReference type="EMBL" id="PXYW01000010">
    <property type="protein sequence ID" value="PSR34308.1"/>
    <property type="molecule type" value="Genomic_DNA"/>
</dbReference>
<protein>
    <submittedName>
        <fullName evidence="2">Uncharacterized protein</fullName>
    </submittedName>
</protein>
<evidence type="ECO:0000256" key="1">
    <source>
        <dbReference type="SAM" id="Phobius"/>
    </source>
</evidence>
<evidence type="ECO:0000313" key="2">
    <source>
        <dbReference type="EMBL" id="PSR34308.1"/>
    </source>
</evidence>
<keyword evidence="1" id="KW-0812">Transmembrane</keyword>
<sequence>MALDGEKGRISVAVGRYQWWFGALLAIFLLGTGGILSAPANAASLPGTLIFKTVPSPLVAPSQATFIVVTRGSLPMQPAKVELLWATHEQTVRLARVAPHEFAGDATLKNLGAVVLKVVGHNGQVLLSRDEKVAKAPEHWATKIIVGGLFLLASLYYWRRMQKFTPRN</sequence>
<organism evidence="2 3">
    <name type="scientific">Sulfobacillus benefaciens</name>
    <dbReference type="NCBI Taxonomy" id="453960"/>
    <lineage>
        <taxon>Bacteria</taxon>
        <taxon>Bacillati</taxon>
        <taxon>Bacillota</taxon>
        <taxon>Clostridia</taxon>
        <taxon>Eubacteriales</taxon>
        <taxon>Clostridiales Family XVII. Incertae Sedis</taxon>
        <taxon>Sulfobacillus</taxon>
    </lineage>
</organism>
<name>A0A2T2XIN8_9FIRM</name>